<dbReference type="InterPro" id="IPR054416">
    <property type="entry name" value="GST_UstS-like_C"/>
</dbReference>
<dbReference type="Gene3D" id="3.40.30.10">
    <property type="entry name" value="Glutaredoxin"/>
    <property type="match status" value="1"/>
</dbReference>
<dbReference type="Gene3D" id="1.20.1050.10">
    <property type="match status" value="1"/>
</dbReference>
<dbReference type="InterPro" id="IPR004045">
    <property type="entry name" value="Glutathione_S-Trfase_N"/>
</dbReference>
<comment type="caution">
    <text evidence="3">The sequence shown here is derived from an EMBL/GenBank/DDBJ whole genome shotgun (WGS) entry which is preliminary data.</text>
</comment>
<name>A0A8H3BYQ2_9AGAM</name>
<dbReference type="SUPFAM" id="SSF47616">
    <property type="entry name" value="GST C-terminal domain-like"/>
    <property type="match status" value="1"/>
</dbReference>
<reference evidence="3" key="1">
    <citation type="submission" date="2021-01" db="EMBL/GenBank/DDBJ databases">
        <authorList>
            <person name="Kaushik A."/>
        </authorList>
    </citation>
    <scope>NUCLEOTIDE SEQUENCE</scope>
    <source>
        <strain evidence="3">AG1-1C</strain>
    </source>
</reference>
<dbReference type="SUPFAM" id="SSF52833">
    <property type="entry name" value="Thioredoxin-like"/>
    <property type="match status" value="1"/>
</dbReference>
<gene>
    <name evidence="3" type="ORF">RDB_LOCUS172829</name>
</gene>
<dbReference type="Pfam" id="PF13409">
    <property type="entry name" value="GST_N_2"/>
    <property type="match status" value="1"/>
</dbReference>
<dbReference type="InterPro" id="IPR036249">
    <property type="entry name" value="Thioredoxin-like_sf"/>
</dbReference>
<dbReference type="AlphaFoldDB" id="A0A8H3BYQ2"/>
<evidence type="ECO:0000259" key="2">
    <source>
        <dbReference type="Pfam" id="PF22041"/>
    </source>
</evidence>
<accession>A0A8H3BYQ2</accession>
<dbReference type="Proteomes" id="UP000663846">
    <property type="component" value="Unassembled WGS sequence"/>
</dbReference>
<sequence>MAATKANPIVFYDIYSKDGPWSPNTYKTRLTLNYKRLPYRVEYISLADIETRLKELGVTPSPHGHPMYQYTLPVIADPSPSPGGKPTYVMDSFDIAVYLDNKYPAPEYPIVVPLGMRNIQRLAVEHIMGVGISFAPVILPYVAMRPGFLDEKGHEYYTRTRKAMFGKDLSEVMESSEENWKKAKSKWETLGNSLDLEGEDGPFVMGKQMTFVDFALGCMLQAVRKYEGGEMMLWKDMSSWQDGLWGAFWTEIARVEENSSEVVSQ</sequence>
<dbReference type="EMBL" id="CAJMWS010000937">
    <property type="protein sequence ID" value="CAE6469430.1"/>
    <property type="molecule type" value="Genomic_DNA"/>
</dbReference>
<evidence type="ECO:0000259" key="1">
    <source>
        <dbReference type="Pfam" id="PF13409"/>
    </source>
</evidence>
<evidence type="ECO:0008006" key="5">
    <source>
        <dbReference type="Google" id="ProtNLM"/>
    </source>
</evidence>
<feature type="domain" description="Glutathione S-transferase UstS-like C-terminal" evidence="2">
    <location>
        <begin position="136"/>
        <end position="252"/>
    </location>
</feature>
<feature type="domain" description="GST N-terminal" evidence="1">
    <location>
        <begin position="21"/>
        <end position="101"/>
    </location>
</feature>
<dbReference type="Pfam" id="PF22041">
    <property type="entry name" value="GST_C_7"/>
    <property type="match status" value="1"/>
</dbReference>
<proteinExistence type="predicted"/>
<dbReference type="InterPro" id="IPR036282">
    <property type="entry name" value="Glutathione-S-Trfase_C_sf"/>
</dbReference>
<protein>
    <recommendedName>
        <fullName evidence="5">GST N-terminal domain-containing protein</fullName>
    </recommendedName>
</protein>
<organism evidence="3 4">
    <name type="scientific">Rhizoctonia solani</name>
    <dbReference type="NCBI Taxonomy" id="456999"/>
    <lineage>
        <taxon>Eukaryota</taxon>
        <taxon>Fungi</taxon>
        <taxon>Dikarya</taxon>
        <taxon>Basidiomycota</taxon>
        <taxon>Agaricomycotina</taxon>
        <taxon>Agaricomycetes</taxon>
        <taxon>Cantharellales</taxon>
        <taxon>Ceratobasidiaceae</taxon>
        <taxon>Rhizoctonia</taxon>
    </lineage>
</organism>
<evidence type="ECO:0000313" key="3">
    <source>
        <dbReference type="EMBL" id="CAE6469430.1"/>
    </source>
</evidence>
<evidence type="ECO:0000313" key="4">
    <source>
        <dbReference type="Proteomes" id="UP000663846"/>
    </source>
</evidence>